<dbReference type="EMBL" id="CP118735">
    <property type="protein sequence ID" value="WNY51460.1"/>
    <property type="molecule type" value="Genomic_DNA"/>
</dbReference>
<organism evidence="2">
    <name type="scientific">Streptococcus iners</name>
    <dbReference type="NCBI Taxonomy" id="3028084"/>
    <lineage>
        <taxon>Bacteria</taxon>
        <taxon>Bacillati</taxon>
        <taxon>Bacillota</taxon>
        <taxon>Bacilli</taxon>
        <taxon>Lactobacillales</taxon>
        <taxon>Streptococcaceae</taxon>
        <taxon>Streptococcus</taxon>
    </lineage>
</organism>
<dbReference type="Gene3D" id="3.40.50.300">
    <property type="entry name" value="P-loop containing nucleotide triphosphate hydrolases"/>
    <property type="match status" value="2"/>
</dbReference>
<sequence>MDNEIVLRNEKRARTFYFVGSKLGEKDYLEEFKQKGKWELGWRGNEDSEQYQKMYKILKTMQPGDILFAKTSYTRKKKLPFEIKDEMTVSVMNIRGMGKVKEVLDDGHTVIVEWEKSYVEREWYFFTGQETIWVPSTIKNREEETRQLVDFAISQERKEQDYHYFFNHPSWSKYKGETMKKDNIFEYKHILEISHNLILRGAPGTGKTYLAKQIAEELTGGDPEQIGFVQFHPSYDYTDFVEGLRPVKDDSGEIKFDIKPGIFKEFCQKAIASSKIGGQDNFDEAWESYLEFINSSEKKEYVTETSYLTVNSRQNLTINYDSGTSGSTLPRRYVYELYKNKNYDKQKYYRSSGRTVLAALKQKFGLKPYQAPEDIQSDKKFVFIIDEINRGEISKIFGELFYAIDPGYRGKKGEISTQYANMHEGEEKFYIPENVYIIGTMNDIDRSVDSFDFAMRRRFRFVEITAAESLGMWENQLDASEIGEASRRLTSLNNAIENVADLNRNYHIGPSYFLVLPQLDYDYDLFWKDYIQPLLEEYLRGSYQEAEVLEGLKAAFDKLEDTGYVDKG</sequence>
<feature type="domain" description="AAA+ ATPase" evidence="1">
    <location>
        <begin position="193"/>
        <end position="469"/>
    </location>
</feature>
<dbReference type="PANTHER" id="PTHR37291:SF1">
    <property type="entry name" value="TYPE IV METHYL-DIRECTED RESTRICTION ENZYME ECOKMCRB SUBUNIT"/>
    <property type="match status" value="1"/>
</dbReference>
<dbReference type="InterPro" id="IPR052934">
    <property type="entry name" value="Methyl-DNA_Rec/Restrict_Enz"/>
</dbReference>
<protein>
    <submittedName>
        <fullName evidence="2">AAA family ATPase</fullName>
    </submittedName>
</protein>
<evidence type="ECO:0000313" key="2">
    <source>
        <dbReference type="EMBL" id="WNY51460.1"/>
    </source>
</evidence>
<dbReference type="GO" id="GO:0016887">
    <property type="term" value="F:ATP hydrolysis activity"/>
    <property type="evidence" value="ECO:0007669"/>
    <property type="project" value="InterPro"/>
</dbReference>
<gene>
    <name evidence="2" type="ORF">PW252_02020</name>
</gene>
<dbReference type="REBASE" id="767280">
    <property type="entry name" value="Ssp29887McrBCP"/>
</dbReference>
<dbReference type="AlphaFoldDB" id="A0AA96VKE7"/>
<accession>A0AA96VKE7</accession>
<reference evidence="2" key="1">
    <citation type="submission" date="2023-02" db="EMBL/GenBank/DDBJ databases">
        <title>Streptococcus sp. Genome Sequencing and Assembly.</title>
        <authorList>
            <person name="Shore S.M."/>
            <person name="Nicholson T.L."/>
        </authorList>
    </citation>
    <scope>NUCLEOTIDE SEQUENCE</scope>
    <source>
        <strain evidence="2">29887</strain>
    </source>
</reference>
<name>A0AA96VKE7_9STRE</name>
<dbReference type="InterPro" id="IPR003593">
    <property type="entry name" value="AAA+_ATPase"/>
</dbReference>
<dbReference type="InterPro" id="IPR027417">
    <property type="entry name" value="P-loop_NTPase"/>
</dbReference>
<dbReference type="RefSeq" id="WP_248050144.1">
    <property type="nucleotide sequence ID" value="NZ_CP118735.1"/>
</dbReference>
<dbReference type="InterPro" id="IPR011704">
    <property type="entry name" value="ATPase_dyneun-rel_AAA"/>
</dbReference>
<dbReference type="GO" id="GO:0005524">
    <property type="term" value="F:ATP binding"/>
    <property type="evidence" value="ECO:0007669"/>
    <property type="project" value="InterPro"/>
</dbReference>
<evidence type="ECO:0000259" key="1">
    <source>
        <dbReference type="SMART" id="SM00382"/>
    </source>
</evidence>
<dbReference type="KEGG" id="sins:PW252_02020"/>
<dbReference type="Pfam" id="PF07728">
    <property type="entry name" value="AAA_5"/>
    <property type="match status" value="2"/>
</dbReference>
<proteinExistence type="predicted"/>
<dbReference type="SMART" id="SM00382">
    <property type="entry name" value="AAA"/>
    <property type="match status" value="1"/>
</dbReference>
<dbReference type="PANTHER" id="PTHR37291">
    <property type="entry name" value="5-METHYLCYTOSINE-SPECIFIC RESTRICTION ENZYME B"/>
    <property type="match status" value="1"/>
</dbReference>
<dbReference type="SUPFAM" id="SSF52540">
    <property type="entry name" value="P-loop containing nucleoside triphosphate hydrolases"/>
    <property type="match status" value="2"/>
</dbReference>